<evidence type="ECO:0000313" key="2">
    <source>
        <dbReference type="EMBL" id="EHQ02133.1"/>
    </source>
</evidence>
<dbReference type="OrthoDB" id="1442571at2"/>
<protein>
    <submittedName>
        <fullName evidence="2">Uncharacterized protein</fullName>
    </submittedName>
</protein>
<reference evidence="3" key="1">
    <citation type="journal article" date="2012" name="Stand. Genomic Sci.">
        <title>Genome sequence of the Antarctic rhodopsins-containing flavobacterium Gillisia limnaea type strain (R-8282(T)).</title>
        <authorList>
            <person name="Riedel T."/>
            <person name="Held B."/>
            <person name="Nolan M."/>
            <person name="Lucas S."/>
            <person name="Lapidus A."/>
            <person name="Tice H."/>
            <person name="Del Rio T.G."/>
            <person name="Cheng J.F."/>
            <person name="Han C."/>
            <person name="Tapia R."/>
            <person name="Goodwin L.A."/>
            <person name="Pitluck S."/>
            <person name="Liolios K."/>
            <person name="Mavromatis K."/>
            <person name="Pagani I."/>
            <person name="Ivanova N."/>
            <person name="Mikhailova N."/>
            <person name="Pati A."/>
            <person name="Chen A."/>
            <person name="Palaniappan K."/>
            <person name="Land M."/>
            <person name="Rohde M."/>
            <person name="Tindall B.J."/>
            <person name="Detter J.C."/>
            <person name="Goker M."/>
            <person name="Bristow J."/>
            <person name="Eisen J.A."/>
            <person name="Markowitz V."/>
            <person name="Hugenholtz P."/>
            <person name="Kyrpides N.C."/>
            <person name="Klenk H.P."/>
            <person name="Woyke T."/>
        </authorList>
    </citation>
    <scope>NUCLEOTIDE SEQUENCE [LARGE SCALE GENOMIC DNA]</scope>
    <source>
        <strain evidence="3">DSM 15749 / LMG 21470 / R-8282</strain>
    </source>
</reference>
<evidence type="ECO:0000256" key="1">
    <source>
        <dbReference type="SAM" id="Phobius"/>
    </source>
</evidence>
<dbReference type="AlphaFoldDB" id="H2BXX0"/>
<name>H2BXX0_GILLR</name>
<keyword evidence="1" id="KW-0812">Transmembrane</keyword>
<organism evidence="2 3">
    <name type="scientific">Gillisia limnaea (strain DSM 15749 / LMG 21470 / R-8282)</name>
    <dbReference type="NCBI Taxonomy" id="865937"/>
    <lineage>
        <taxon>Bacteria</taxon>
        <taxon>Pseudomonadati</taxon>
        <taxon>Bacteroidota</taxon>
        <taxon>Flavobacteriia</taxon>
        <taxon>Flavobacteriales</taxon>
        <taxon>Flavobacteriaceae</taxon>
        <taxon>Gillisia</taxon>
    </lineage>
</organism>
<feature type="transmembrane region" description="Helical" evidence="1">
    <location>
        <begin position="6"/>
        <end position="24"/>
    </location>
</feature>
<dbReference type="STRING" id="865937.Gilli_1479"/>
<accession>H2BXX0</accession>
<keyword evidence="1" id="KW-0472">Membrane</keyword>
<dbReference type="EMBL" id="JH594606">
    <property type="protein sequence ID" value="EHQ02133.1"/>
    <property type="molecule type" value="Genomic_DNA"/>
</dbReference>
<gene>
    <name evidence="2" type="ORF">Gilli_1479</name>
</gene>
<keyword evidence="3" id="KW-1185">Reference proteome</keyword>
<dbReference type="Proteomes" id="UP000003844">
    <property type="component" value="Unassembled WGS sequence"/>
</dbReference>
<sequence length="194" mass="23103">MEINVYLTYAISIIAIILSIIAYIQNWKIATRQSRIGRIEEILEITHILNMNYNYFYDTYFFKETVLSELKKNEDEEKYLRQIKALTDISNKIDLQKKLSRLYVINNSYLPKKELKDKIGVFIAVYSSLAGSTISEPIRKTDLPFNNFPKPWEFLEFTQEIHNELIREMNLGYNNNISNTNAYEKKFKERYNLE</sequence>
<dbReference type="RefSeq" id="WP_006988445.1">
    <property type="nucleotide sequence ID" value="NZ_JH594606.1"/>
</dbReference>
<evidence type="ECO:0000313" key="3">
    <source>
        <dbReference type="Proteomes" id="UP000003844"/>
    </source>
</evidence>
<dbReference type="HOGENOM" id="CLU_1400746_0_0_10"/>
<keyword evidence="1" id="KW-1133">Transmembrane helix</keyword>
<dbReference type="eggNOG" id="ENOG5033VEP">
    <property type="taxonomic scope" value="Bacteria"/>
</dbReference>
<proteinExistence type="predicted"/>